<evidence type="ECO:0000313" key="2">
    <source>
        <dbReference type="EMBL" id="MBD1222597.1"/>
    </source>
</evidence>
<feature type="transmembrane region" description="Helical" evidence="1">
    <location>
        <begin position="16"/>
        <end position="37"/>
    </location>
</feature>
<gene>
    <name evidence="2" type="ORF">IC602_08250</name>
</gene>
<accession>A0ABR7VKZ7</accession>
<reference evidence="2 3" key="1">
    <citation type="submission" date="2020-09" db="EMBL/GenBank/DDBJ databases">
        <title>Draft Genome Sequences of Oil-Oxidizing Bacteria Halomonas titanicae, Marinobacter lutaoensis, and Virgibacillus halodenitrificans Isolated from Highly Saline Environments.</title>
        <authorList>
            <person name="Grouzdev D.S."/>
            <person name="Sokolova D.S."/>
            <person name="Semenova E.M."/>
            <person name="Borzenkov I.A."/>
            <person name="Bidzhieva S.K."/>
            <person name="Poltaraus A.B."/>
            <person name="Nazina T.N."/>
        </authorList>
    </citation>
    <scope>NUCLEOTIDE SEQUENCE [LARGE SCALE GENOMIC DNA]</scope>
    <source>
        <strain evidence="2 3">VKM B-3472D</strain>
    </source>
</reference>
<keyword evidence="1" id="KW-1133">Transmembrane helix</keyword>
<keyword evidence="1" id="KW-0472">Membrane</keyword>
<dbReference type="InterPro" id="IPR014231">
    <property type="entry name" value="Spore_YpjB"/>
</dbReference>
<protein>
    <recommendedName>
        <fullName evidence="4">DUF2627 family protein</fullName>
    </recommendedName>
</protein>
<keyword evidence="3" id="KW-1185">Reference proteome</keyword>
<keyword evidence="1" id="KW-0812">Transmembrane</keyword>
<comment type="caution">
    <text evidence="2">The sequence shown here is derived from an EMBL/GenBank/DDBJ whole genome shotgun (WGS) entry which is preliminary data.</text>
</comment>
<evidence type="ECO:0008006" key="4">
    <source>
        <dbReference type="Google" id="ProtNLM"/>
    </source>
</evidence>
<organism evidence="2 3">
    <name type="scientific">Virgibacillus halodenitrificans</name>
    <name type="common">Bacillus halodenitrificans</name>
    <dbReference type="NCBI Taxonomy" id="1482"/>
    <lineage>
        <taxon>Bacteria</taxon>
        <taxon>Bacillati</taxon>
        <taxon>Bacillota</taxon>
        <taxon>Bacilli</taxon>
        <taxon>Bacillales</taxon>
        <taxon>Bacillaceae</taxon>
        <taxon>Virgibacillus</taxon>
    </lineage>
</organism>
<feature type="transmembrane region" description="Helical" evidence="1">
    <location>
        <begin position="57"/>
        <end position="78"/>
    </location>
</feature>
<sequence length="96" mass="10852">MYIEVISMASCKRITLLWLILFSIGIIFSSYFFPLQVKAEIQLGTTVVDTQSNGLGLLIWTVIIVGGCIGITLSYVSWRKYKGEKNKKMQKDDLVD</sequence>
<evidence type="ECO:0000256" key="1">
    <source>
        <dbReference type="SAM" id="Phobius"/>
    </source>
</evidence>
<proteinExistence type="predicted"/>
<evidence type="ECO:0000313" key="3">
    <source>
        <dbReference type="Proteomes" id="UP000621631"/>
    </source>
</evidence>
<dbReference type="EMBL" id="JACWEZ010000004">
    <property type="protein sequence ID" value="MBD1222597.1"/>
    <property type="molecule type" value="Genomic_DNA"/>
</dbReference>
<name>A0ABR7VKZ7_VIRHA</name>
<dbReference type="Pfam" id="PF09577">
    <property type="entry name" value="Spore_YpjB"/>
    <property type="match status" value="1"/>
</dbReference>
<dbReference type="Proteomes" id="UP000621631">
    <property type="component" value="Unassembled WGS sequence"/>
</dbReference>